<sequence>MTATTALALLGTLLVGALLGLALGVLWSRSRSGPPALGQGSVDGALVRDGLGRLEERLRELDHGRVAWQSALDQQVDQMRHSTDLLRRETTALSTALRRPQVRGRWGELHLRRAVEIAGLVDRCDFTEQVSTRDAAGALQRPDLVVHLAGGRQVVVDAKVPLEGFLDACECPEDQPEEREAHLRRHARHVRQHVETLGSKAYWRALDGSPELVVLFMPGESFLSAALESDPGLLEWAADRRVVLATPTTLIALLRTVAHAWTEQAVSDQAREIHRLGRELHERLGTMSGHLDKLGRSLTGAVTSYNAAIGSLESRVLVSSRRFADLGVVGSTVDTPALVDLSPRVPTPEDLVQQDPTRTRSFGVADEETA</sequence>
<comment type="caution">
    <text evidence="6">The sequence shown here is derived from an EMBL/GenBank/DDBJ whole genome shotgun (WGS) entry which is preliminary data.</text>
</comment>
<feature type="region of interest" description="Disordered" evidence="5">
    <location>
        <begin position="340"/>
        <end position="370"/>
    </location>
</feature>
<keyword evidence="7" id="KW-1185">Reference proteome</keyword>
<name>A0ABU2BXA8_9ACTN</name>
<evidence type="ECO:0000256" key="2">
    <source>
        <dbReference type="ARBA" id="ARBA00009840"/>
    </source>
</evidence>
<evidence type="ECO:0000256" key="4">
    <source>
        <dbReference type="ARBA" id="ARBA00023172"/>
    </source>
</evidence>
<proteinExistence type="inferred from homology"/>
<comment type="function">
    <text evidence="1">Involved in DNA recombination.</text>
</comment>
<evidence type="ECO:0000313" key="6">
    <source>
        <dbReference type="EMBL" id="MDR7363024.1"/>
    </source>
</evidence>
<gene>
    <name evidence="6" type="ORF">J2S63_002577</name>
</gene>
<evidence type="ECO:0000256" key="3">
    <source>
        <dbReference type="ARBA" id="ARBA00023054"/>
    </source>
</evidence>
<accession>A0ABU2BXA8</accession>
<keyword evidence="3" id="KW-0175">Coiled coil</keyword>
<comment type="similarity">
    <text evidence="2">Belongs to the RmuC family.</text>
</comment>
<dbReference type="Proteomes" id="UP001183648">
    <property type="component" value="Unassembled WGS sequence"/>
</dbReference>
<protein>
    <submittedName>
        <fullName evidence="6">DNA recombination protein RmuC</fullName>
    </submittedName>
</protein>
<evidence type="ECO:0000256" key="1">
    <source>
        <dbReference type="ARBA" id="ARBA00003416"/>
    </source>
</evidence>
<dbReference type="InterPro" id="IPR003798">
    <property type="entry name" value="DNA_recombination_RmuC"/>
</dbReference>
<dbReference type="Pfam" id="PF02646">
    <property type="entry name" value="RmuC"/>
    <property type="match status" value="1"/>
</dbReference>
<dbReference type="PANTHER" id="PTHR30563:SF0">
    <property type="entry name" value="DNA RECOMBINATION PROTEIN RMUC"/>
    <property type="match status" value="1"/>
</dbReference>
<organism evidence="6 7">
    <name type="scientific">Nocardioides marmoribigeumensis</name>
    <dbReference type="NCBI Taxonomy" id="433649"/>
    <lineage>
        <taxon>Bacteria</taxon>
        <taxon>Bacillati</taxon>
        <taxon>Actinomycetota</taxon>
        <taxon>Actinomycetes</taxon>
        <taxon>Propionibacteriales</taxon>
        <taxon>Nocardioidaceae</taxon>
        <taxon>Nocardioides</taxon>
    </lineage>
</organism>
<dbReference type="RefSeq" id="WP_310302878.1">
    <property type="nucleotide sequence ID" value="NZ_BAAAPS010000013.1"/>
</dbReference>
<keyword evidence="4" id="KW-0233">DNA recombination</keyword>
<evidence type="ECO:0000256" key="5">
    <source>
        <dbReference type="SAM" id="MobiDB-lite"/>
    </source>
</evidence>
<dbReference type="PANTHER" id="PTHR30563">
    <property type="entry name" value="DNA RECOMBINATION PROTEIN RMUC"/>
    <property type="match status" value="1"/>
</dbReference>
<reference evidence="6 7" key="1">
    <citation type="submission" date="2023-07" db="EMBL/GenBank/DDBJ databases">
        <title>Sequencing the genomes of 1000 actinobacteria strains.</title>
        <authorList>
            <person name="Klenk H.-P."/>
        </authorList>
    </citation>
    <scope>NUCLEOTIDE SEQUENCE [LARGE SCALE GENOMIC DNA]</scope>
    <source>
        <strain evidence="6 7">DSM 19426</strain>
    </source>
</reference>
<dbReference type="EMBL" id="JAVDYG010000001">
    <property type="protein sequence ID" value="MDR7363024.1"/>
    <property type="molecule type" value="Genomic_DNA"/>
</dbReference>
<evidence type="ECO:0000313" key="7">
    <source>
        <dbReference type="Proteomes" id="UP001183648"/>
    </source>
</evidence>